<keyword evidence="2" id="KW-0442">Lipid degradation</keyword>
<dbReference type="PROSITE" id="PS51635">
    <property type="entry name" value="PNPLA"/>
    <property type="match status" value="1"/>
</dbReference>
<feature type="short sequence motif" description="GXSXG" evidence="2">
    <location>
        <begin position="119"/>
        <end position="123"/>
    </location>
</feature>
<reference evidence="5 6" key="2">
    <citation type="submission" date="2024-01" db="EMBL/GenBank/DDBJ databases">
        <authorList>
            <person name="Xie X."/>
        </authorList>
    </citation>
    <scope>NUCLEOTIDE SEQUENCE [LARGE SCALE GENOMIC DNA]</scope>
    <source>
        <strain evidence="5">SCUT-1</strain>
    </source>
</reference>
<feature type="signal peptide" evidence="3">
    <location>
        <begin position="1"/>
        <end position="24"/>
    </location>
</feature>
<keyword evidence="1 2" id="KW-0443">Lipid metabolism</keyword>
<keyword evidence="3" id="KW-0732">Signal</keyword>
<evidence type="ECO:0000313" key="6">
    <source>
        <dbReference type="Proteomes" id="UP001308005"/>
    </source>
</evidence>
<evidence type="ECO:0000256" key="3">
    <source>
        <dbReference type="SAM" id="SignalP"/>
    </source>
</evidence>
<gene>
    <name evidence="5" type="ORF">VSS37_06925</name>
</gene>
<dbReference type="PROSITE" id="PS51257">
    <property type="entry name" value="PROKAR_LIPOPROTEIN"/>
    <property type="match status" value="1"/>
</dbReference>
<keyword evidence="6" id="KW-1185">Reference proteome</keyword>
<dbReference type="InterPro" id="IPR016035">
    <property type="entry name" value="Acyl_Trfase/lysoPLipase"/>
</dbReference>
<dbReference type="Proteomes" id="UP001308005">
    <property type="component" value="Unassembled WGS sequence"/>
</dbReference>
<feature type="short sequence motif" description="DGA/G" evidence="2">
    <location>
        <begin position="265"/>
        <end position="267"/>
    </location>
</feature>
<evidence type="ECO:0000313" key="5">
    <source>
        <dbReference type="EMBL" id="MEB4590706.1"/>
    </source>
</evidence>
<proteinExistence type="predicted"/>
<sequence length="410" mass="45153">MIFPIKRAGGRGLALLLLAFSLSACVSIPRDYSAPSAQHYEQAEIAGYRHIRFWGDMPPPDMNRLLARQHAALQTNPELARRFDVLALSGGGEDGAYGAGFLKGWSKRGDRPRFTLVTGVSTGALIAPFAFLGPKYDDAIQRFYTATSRRDIFLLTPLKILFGGSAIGDTAPLKRLLHEEVNDRLVAEIAAESRQGRVLLIGTTDLDAERPVIWNIGRIADSGRPDAAKLIANIMLASASVPGAFPPVRFDVLIHGQRHQEVHVDGGVTNQIFVYPPSLDMRVVEQRLGLNPHKTFWLIRNTKVDPEYDAVGLGVASITKRAIQSLIKYQGRSNLVELEKLAERDGFDLRLTYVPQDFKTPLTKPFDPVYMRDLYQVGYHAALSAQPWHARIDAVEQAAPAVPAAKGVSQ</sequence>
<feature type="active site" description="Nucleophile" evidence="2">
    <location>
        <position position="121"/>
    </location>
</feature>
<reference evidence="6" key="1">
    <citation type="submission" date="2023-07" db="EMBL/GenBank/DDBJ databases">
        <title>The carbon used by Thiothrix.</title>
        <authorList>
            <person name="Chen L."/>
        </authorList>
    </citation>
    <scope>NUCLEOTIDE SEQUENCE [LARGE SCALE GENOMIC DNA]</scope>
</reference>
<feature type="chain" id="PRO_5045293273" evidence="3">
    <location>
        <begin position="25"/>
        <end position="410"/>
    </location>
</feature>
<name>A0ABU6CVV0_9GAMM</name>
<evidence type="ECO:0000256" key="2">
    <source>
        <dbReference type="PROSITE-ProRule" id="PRU01161"/>
    </source>
</evidence>
<feature type="domain" description="PNPLA" evidence="4">
    <location>
        <begin position="86"/>
        <end position="278"/>
    </location>
</feature>
<comment type="caution">
    <text evidence="5">The sequence shown here is derived from an EMBL/GenBank/DDBJ whole genome shotgun (WGS) entry which is preliminary data.</text>
</comment>
<keyword evidence="2" id="KW-0378">Hydrolase</keyword>
<dbReference type="RefSeq" id="WP_324694072.1">
    <property type="nucleotide sequence ID" value="NZ_JAYMYJ010000053.1"/>
</dbReference>
<dbReference type="InterPro" id="IPR002641">
    <property type="entry name" value="PNPLA_dom"/>
</dbReference>
<feature type="short sequence motif" description="GXGXXG" evidence="2">
    <location>
        <begin position="90"/>
        <end position="95"/>
    </location>
</feature>
<dbReference type="Pfam" id="PF01734">
    <property type="entry name" value="Patatin"/>
    <property type="match status" value="1"/>
</dbReference>
<feature type="active site" description="Proton acceptor" evidence="2">
    <location>
        <position position="265"/>
    </location>
</feature>
<accession>A0ABU6CVV0</accession>
<dbReference type="EMBL" id="JAYMYJ010000053">
    <property type="protein sequence ID" value="MEB4590706.1"/>
    <property type="molecule type" value="Genomic_DNA"/>
</dbReference>
<evidence type="ECO:0000256" key="1">
    <source>
        <dbReference type="ARBA" id="ARBA00023098"/>
    </source>
</evidence>
<dbReference type="Gene3D" id="3.40.1090.10">
    <property type="entry name" value="Cytosolic phospholipase A2 catalytic domain"/>
    <property type="match status" value="1"/>
</dbReference>
<protein>
    <submittedName>
        <fullName evidence="5">Patatin-like phospholipase family protein</fullName>
    </submittedName>
</protein>
<evidence type="ECO:0000259" key="4">
    <source>
        <dbReference type="PROSITE" id="PS51635"/>
    </source>
</evidence>
<dbReference type="SUPFAM" id="SSF52151">
    <property type="entry name" value="FabD/lysophospholipase-like"/>
    <property type="match status" value="1"/>
</dbReference>
<organism evidence="5 6">
    <name type="scientific">Candidatus Thiothrix phosphatis</name>
    <dbReference type="NCBI Taxonomy" id="3112415"/>
    <lineage>
        <taxon>Bacteria</taxon>
        <taxon>Pseudomonadati</taxon>
        <taxon>Pseudomonadota</taxon>
        <taxon>Gammaproteobacteria</taxon>
        <taxon>Thiotrichales</taxon>
        <taxon>Thiotrichaceae</taxon>
        <taxon>Thiothrix</taxon>
    </lineage>
</organism>